<evidence type="ECO:0000313" key="6">
    <source>
        <dbReference type="Proteomes" id="UP000050761"/>
    </source>
</evidence>
<dbReference type="EMBL" id="UZAH01030075">
    <property type="protein sequence ID" value="VDP09152.1"/>
    <property type="molecule type" value="Genomic_DNA"/>
</dbReference>
<dbReference type="AlphaFoldDB" id="A0A3P8A748"/>
<dbReference type="PROSITE" id="PS50600">
    <property type="entry name" value="ULP_PROTEASE"/>
    <property type="match status" value="1"/>
</dbReference>
<dbReference type="Gene3D" id="3.40.395.10">
    <property type="entry name" value="Adenoviral Proteinase, Chain A"/>
    <property type="match status" value="1"/>
</dbReference>
<dbReference type="OrthoDB" id="5876410at2759"/>
<evidence type="ECO:0000313" key="7">
    <source>
        <dbReference type="WBParaSite" id="HPBE_0001753801-mRNA-1"/>
    </source>
</evidence>
<dbReference type="SUPFAM" id="SSF54001">
    <property type="entry name" value="Cysteine proteinases"/>
    <property type="match status" value="1"/>
</dbReference>
<dbReference type="Pfam" id="PF02902">
    <property type="entry name" value="Peptidase_C48"/>
    <property type="match status" value="1"/>
</dbReference>
<name>A0A3P8A748_HELPZ</name>
<evidence type="ECO:0000256" key="1">
    <source>
        <dbReference type="ARBA" id="ARBA00005234"/>
    </source>
</evidence>
<protein>
    <submittedName>
        <fullName evidence="7">ULP_PROTEASE domain-containing protein</fullName>
    </submittedName>
</protein>
<reference evidence="7" key="2">
    <citation type="submission" date="2019-09" db="UniProtKB">
        <authorList>
            <consortium name="WormBaseParasite"/>
        </authorList>
    </citation>
    <scope>IDENTIFICATION</scope>
</reference>
<comment type="similarity">
    <text evidence="1">Belongs to the peptidase C48 family.</text>
</comment>
<dbReference type="WBParaSite" id="HPBE_0001753801-mRNA-1">
    <property type="protein sequence ID" value="HPBE_0001753801-mRNA-1"/>
    <property type="gene ID" value="HPBE_0001753801"/>
</dbReference>
<keyword evidence="3" id="KW-0378">Hydrolase</keyword>
<dbReference type="GO" id="GO:0008234">
    <property type="term" value="F:cysteine-type peptidase activity"/>
    <property type="evidence" value="ECO:0007669"/>
    <property type="project" value="InterPro"/>
</dbReference>
<evidence type="ECO:0000256" key="2">
    <source>
        <dbReference type="ARBA" id="ARBA00022670"/>
    </source>
</evidence>
<feature type="domain" description="Ubiquitin-like protease family profile" evidence="4">
    <location>
        <begin position="1"/>
        <end position="181"/>
    </location>
</feature>
<proteinExistence type="inferred from homology"/>
<evidence type="ECO:0000313" key="5">
    <source>
        <dbReference type="EMBL" id="VDP09152.1"/>
    </source>
</evidence>
<organism evidence="5">
    <name type="scientific">Heligmosomoides polygyrus</name>
    <name type="common">Parasitic roundworm</name>
    <dbReference type="NCBI Taxonomy" id="6339"/>
    <lineage>
        <taxon>Eukaryota</taxon>
        <taxon>Metazoa</taxon>
        <taxon>Ecdysozoa</taxon>
        <taxon>Nematoda</taxon>
        <taxon>Chromadorea</taxon>
        <taxon>Rhabditida</taxon>
        <taxon>Rhabditina</taxon>
        <taxon>Rhabditomorpha</taxon>
        <taxon>Strongyloidea</taxon>
        <taxon>Heligmosomidae</taxon>
        <taxon>Heligmosomoides</taxon>
    </lineage>
</organism>
<dbReference type="Proteomes" id="UP000050761">
    <property type="component" value="Unassembled WGS sequence"/>
</dbReference>
<reference evidence="5 6" key="1">
    <citation type="submission" date="2018-11" db="EMBL/GenBank/DDBJ databases">
        <authorList>
            <consortium name="Pathogen Informatics"/>
        </authorList>
    </citation>
    <scope>NUCLEOTIDE SEQUENCE [LARGE SCALE GENOMIC DNA]</scope>
</reference>
<evidence type="ECO:0000259" key="4">
    <source>
        <dbReference type="PROSITE" id="PS50600"/>
    </source>
</evidence>
<dbReference type="GO" id="GO:0006508">
    <property type="term" value="P:proteolysis"/>
    <property type="evidence" value="ECO:0007669"/>
    <property type="project" value="UniProtKB-KW"/>
</dbReference>
<gene>
    <name evidence="5" type="ORF">HPBE_LOCUS17537</name>
</gene>
<dbReference type="InterPro" id="IPR038765">
    <property type="entry name" value="Papain-like_cys_pep_sf"/>
</dbReference>
<evidence type="ECO:0000256" key="3">
    <source>
        <dbReference type="ARBA" id="ARBA00022801"/>
    </source>
</evidence>
<sequence>MCGALASAMFNHFLPDYKGLRSTGFNLCDPEVFALILSVYKKFPEHELTKEMVAGFANRKGQARDNLKDLLMYRFSMIPVCLSGHWVLAILQLRHNLELKHIRARLIVIDSLFNSTSHTDLTQFVAFTAYHAIGLALKATLQLGNSLYTLGNYTLVRMERMPCQTNQYDCGFYMTLFAEDFARHDGWKVRYLPEIRLRYLLLDAAASALASERLERLDPEDGSHPSRNKRQG</sequence>
<dbReference type="InterPro" id="IPR003653">
    <property type="entry name" value="Peptidase_C48_C"/>
</dbReference>
<accession>A0A3P8A748</accession>
<keyword evidence="6" id="KW-1185">Reference proteome</keyword>
<keyword evidence="2" id="KW-0645">Protease</keyword>